<proteinExistence type="predicted"/>
<gene>
    <name evidence="1" type="ORF">F5891DRAFT_965927</name>
</gene>
<name>A0AAD4DPW1_9AGAM</name>
<dbReference type="RefSeq" id="XP_041217283.1">
    <property type="nucleotide sequence ID" value="XM_041376197.1"/>
</dbReference>
<reference evidence="1" key="1">
    <citation type="journal article" date="2020" name="New Phytol.">
        <title>Comparative genomics reveals dynamic genome evolution in host specialist ectomycorrhizal fungi.</title>
        <authorList>
            <person name="Lofgren L.A."/>
            <person name="Nguyen N.H."/>
            <person name="Vilgalys R."/>
            <person name="Ruytinx J."/>
            <person name="Liao H.L."/>
            <person name="Branco S."/>
            <person name="Kuo A."/>
            <person name="LaButti K."/>
            <person name="Lipzen A."/>
            <person name="Andreopoulos W."/>
            <person name="Pangilinan J."/>
            <person name="Riley R."/>
            <person name="Hundley H."/>
            <person name="Na H."/>
            <person name="Barry K."/>
            <person name="Grigoriev I.V."/>
            <person name="Stajich J.E."/>
            <person name="Kennedy P.G."/>
        </authorList>
    </citation>
    <scope>NUCLEOTIDE SEQUENCE</scope>
    <source>
        <strain evidence="1">FC203</strain>
    </source>
</reference>
<comment type="caution">
    <text evidence="1">The sequence shown here is derived from an EMBL/GenBank/DDBJ whole genome shotgun (WGS) entry which is preliminary data.</text>
</comment>
<keyword evidence="2" id="KW-1185">Reference proteome</keyword>
<sequence>LLGFRIGQVRVIFSIPATATQLLFPPANQPPKHLAYVEWFTPFPATPDPRHGMYKVSRFIRSGERVASIIPVSNIARSVDLIPKFGAIVPRHWTSNNVLEECDTFFVNCYIDRHSFVTLR</sequence>
<accession>A0AAD4DPW1</accession>
<organism evidence="1 2">
    <name type="scientific">Suillus fuscotomentosus</name>
    <dbReference type="NCBI Taxonomy" id="1912939"/>
    <lineage>
        <taxon>Eukaryota</taxon>
        <taxon>Fungi</taxon>
        <taxon>Dikarya</taxon>
        <taxon>Basidiomycota</taxon>
        <taxon>Agaricomycotina</taxon>
        <taxon>Agaricomycetes</taxon>
        <taxon>Agaricomycetidae</taxon>
        <taxon>Boletales</taxon>
        <taxon>Suillineae</taxon>
        <taxon>Suillaceae</taxon>
        <taxon>Suillus</taxon>
    </lineage>
</organism>
<dbReference type="AlphaFoldDB" id="A0AAD4DPW1"/>
<dbReference type="GeneID" id="64670495"/>
<dbReference type="Proteomes" id="UP001195769">
    <property type="component" value="Unassembled WGS sequence"/>
</dbReference>
<evidence type="ECO:0000313" key="2">
    <source>
        <dbReference type="Proteomes" id="UP001195769"/>
    </source>
</evidence>
<protein>
    <submittedName>
        <fullName evidence="1">Uncharacterized protein</fullName>
    </submittedName>
</protein>
<dbReference type="EMBL" id="JABBWK010000172">
    <property type="protein sequence ID" value="KAG1888964.1"/>
    <property type="molecule type" value="Genomic_DNA"/>
</dbReference>
<feature type="non-terminal residue" evidence="1">
    <location>
        <position position="1"/>
    </location>
</feature>
<evidence type="ECO:0000313" key="1">
    <source>
        <dbReference type="EMBL" id="KAG1888964.1"/>
    </source>
</evidence>